<reference evidence="3" key="1">
    <citation type="submission" date="2022-10" db="EMBL/GenBank/DDBJ databases">
        <authorList>
            <person name="Chen Y."/>
            <person name="Dougan E. K."/>
            <person name="Chan C."/>
            <person name="Rhodes N."/>
            <person name="Thang M."/>
        </authorList>
    </citation>
    <scope>NUCLEOTIDE SEQUENCE</scope>
</reference>
<proteinExistence type="predicted"/>
<dbReference type="EMBL" id="CAMXCT010003183">
    <property type="protein sequence ID" value="CAI4002910.1"/>
    <property type="molecule type" value="Genomic_DNA"/>
</dbReference>
<dbReference type="EMBL" id="CAMXCT030003183">
    <property type="protein sequence ID" value="CAL4790222.1"/>
    <property type="molecule type" value="Genomic_DNA"/>
</dbReference>
<evidence type="ECO:0000256" key="2">
    <source>
        <dbReference type="SAM" id="MobiDB-lite"/>
    </source>
</evidence>
<feature type="coiled-coil region" evidence="1">
    <location>
        <begin position="37"/>
        <end position="64"/>
    </location>
</feature>
<evidence type="ECO:0000313" key="4">
    <source>
        <dbReference type="EMBL" id="CAL1156285.1"/>
    </source>
</evidence>
<dbReference type="AlphaFoldDB" id="A0A9P1D4Q2"/>
<protein>
    <submittedName>
        <fullName evidence="5">WW domain-containing protein</fullName>
    </submittedName>
</protein>
<feature type="region of interest" description="Disordered" evidence="2">
    <location>
        <begin position="188"/>
        <end position="208"/>
    </location>
</feature>
<gene>
    <name evidence="3" type="ORF">C1SCF055_LOCUS28825</name>
</gene>
<feature type="compositionally biased region" description="Acidic residues" evidence="2">
    <location>
        <begin position="257"/>
        <end position="268"/>
    </location>
</feature>
<accession>A0A9P1D4Q2</accession>
<evidence type="ECO:0000313" key="3">
    <source>
        <dbReference type="EMBL" id="CAI4002910.1"/>
    </source>
</evidence>
<keyword evidence="1" id="KW-0175">Coiled coil</keyword>
<evidence type="ECO:0000313" key="6">
    <source>
        <dbReference type="Proteomes" id="UP001152797"/>
    </source>
</evidence>
<dbReference type="EMBL" id="CAMXCT020003183">
    <property type="protein sequence ID" value="CAL1156285.1"/>
    <property type="molecule type" value="Genomic_DNA"/>
</dbReference>
<evidence type="ECO:0000313" key="5">
    <source>
        <dbReference type="EMBL" id="CAL4790222.1"/>
    </source>
</evidence>
<feature type="non-terminal residue" evidence="3">
    <location>
        <position position="429"/>
    </location>
</feature>
<comment type="caution">
    <text evidence="3">The sequence shown here is derived from an EMBL/GenBank/DDBJ whole genome shotgun (WGS) entry which is preliminary data.</text>
</comment>
<dbReference type="Proteomes" id="UP001152797">
    <property type="component" value="Unassembled WGS sequence"/>
</dbReference>
<evidence type="ECO:0000256" key="1">
    <source>
        <dbReference type="SAM" id="Coils"/>
    </source>
</evidence>
<reference evidence="4" key="2">
    <citation type="submission" date="2024-04" db="EMBL/GenBank/DDBJ databases">
        <authorList>
            <person name="Chen Y."/>
            <person name="Shah S."/>
            <person name="Dougan E. K."/>
            <person name="Thang M."/>
            <person name="Chan C."/>
        </authorList>
    </citation>
    <scope>NUCLEOTIDE SEQUENCE [LARGE SCALE GENOMIC DNA]</scope>
</reference>
<organism evidence="3">
    <name type="scientific">Cladocopium goreaui</name>
    <dbReference type="NCBI Taxonomy" id="2562237"/>
    <lineage>
        <taxon>Eukaryota</taxon>
        <taxon>Sar</taxon>
        <taxon>Alveolata</taxon>
        <taxon>Dinophyceae</taxon>
        <taxon>Suessiales</taxon>
        <taxon>Symbiodiniaceae</taxon>
        <taxon>Cladocopium</taxon>
    </lineage>
</organism>
<keyword evidence="6" id="KW-1185">Reference proteome</keyword>
<name>A0A9P1D4Q2_9DINO</name>
<feature type="region of interest" description="Disordered" evidence="2">
    <location>
        <begin position="229"/>
        <end position="294"/>
    </location>
</feature>
<sequence length="429" mass="46753">MDADLDLQTEKSGERLLKASAGAFSSTEEARQCWNSLEQAELRKSRLQAELRSLQSQQRQHQTRIHAFVKEEQREKALTERLLQLQHAEMQLGLPHIDIDHRSGICYLGDPPATGEVPQRDGDGETEALRSIKVEFDEEGTLLHAEPHPSLGLENCAAQAVAQQDFAILPTMVWNHLCDAGKIGSSPEDALSPLQPMQGARGGEENAQGQLDRLQALWVSPRMPVLQLSVPREDPSSPGKGKRLSWFGLGTRRSPAPEEDAGPSDGDIEGGARGSRGRGSESSTTAAGAPAMPGSTAEEFAVASQLLEGLYGKRLEASKAMEILSTVPEISWLVECYCMTPAQPGWRKSKTAPGDVPLYADEASGKVYEAMPCIRHYMRMAELSLTARNLPEKADAAAAQLHHYVQSLHKEVKTAEAAWTGPHEDSESQ</sequence>